<protein>
    <submittedName>
        <fullName evidence="2">N-acetyltransferase GCN5</fullName>
    </submittedName>
</protein>
<reference evidence="2 3" key="1">
    <citation type="submission" date="2018-12" db="EMBL/GenBank/DDBJ databases">
        <authorList>
            <consortium name="Pathogen Informatics"/>
        </authorList>
    </citation>
    <scope>NUCLEOTIDE SEQUENCE [LARGE SCALE GENOMIC DNA]</scope>
    <source>
        <strain evidence="2 3">NCTC9997</strain>
    </source>
</reference>
<dbReference type="PANTHER" id="PTHR43441">
    <property type="entry name" value="RIBOSOMAL-PROTEIN-SERINE ACETYLTRANSFERASE"/>
    <property type="match status" value="1"/>
</dbReference>
<dbReference type="GO" id="GO:0005737">
    <property type="term" value="C:cytoplasm"/>
    <property type="evidence" value="ECO:0007669"/>
    <property type="project" value="TreeGrafter"/>
</dbReference>
<proteinExistence type="predicted"/>
<dbReference type="Gene3D" id="3.40.630.30">
    <property type="match status" value="1"/>
</dbReference>
<evidence type="ECO:0000259" key="1">
    <source>
        <dbReference type="PROSITE" id="PS51186"/>
    </source>
</evidence>
<organism evidence="2 3">
    <name type="scientific">Raoultella terrigena</name>
    <name type="common">Klebsiella terrigena</name>
    <dbReference type="NCBI Taxonomy" id="577"/>
    <lineage>
        <taxon>Bacteria</taxon>
        <taxon>Pseudomonadati</taxon>
        <taxon>Pseudomonadota</taxon>
        <taxon>Gammaproteobacteria</taxon>
        <taxon>Enterobacterales</taxon>
        <taxon>Enterobacteriaceae</taxon>
        <taxon>Klebsiella/Raoultella group</taxon>
        <taxon>Raoultella</taxon>
    </lineage>
</organism>
<dbReference type="EMBL" id="LR134253">
    <property type="protein sequence ID" value="VED53082.1"/>
    <property type="molecule type" value="Genomic_DNA"/>
</dbReference>
<dbReference type="GO" id="GO:1990189">
    <property type="term" value="F:protein N-terminal-serine acetyltransferase activity"/>
    <property type="evidence" value="ECO:0007669"/>
    <property type="project" value="TreeGrafter"/>
</dbReference>
<gene>
    <name evidence="2" type="ORF">NCTC9997_04652</name>
</gene>
<sequence>MANASLFADPIVPDHIGVQPLLVALDVVANHDLRFPLIDKHVRRAALQLFLHLFIESEAFGGIRLGHRREGGFIQLRDLPAVKAGHGARLPVVVSKGAGVGVGVEVVGDPQANRRLMLLRPHPGVHLAAGRRQQVNLDAALGDGSDWTWLASTRPETVEATAHWVAGKVGDDALVPFAVIDLGSGQAVGLVSFMAIEQAMGSVEIGHVTWSRKMKNTPLGTEAVWLLLTYAFAAGYRRLEWKCDSMNIASRRAAERLGFTWEGRLRQKLVRKARSRDSDMLSIIDGEWPQRDAELRAWLAADNFDAHGRQIKRLDEFREALSPA</sequence>
<dbReference type="Pfam" id="PF13302">
    <property type="entry name" value="Acetyltransf_3"/>
    <property type="match status" value="1"/>
</dbReference>
<dbReference type="Proteomes" id="UP000267630">
    <property type="component" value="Chromosome 3"/>
</dbReference>
<dbReference type="GO" id="GO:0008999">
    <property type="term" value="F:protein-N-terminal-alanine acetyltransferase activity"/>
    <property type="evidence" value="ECO:0007669"/>
    <property type="project" value="TreeGrafter"/>
</dbReference>
<keyword evidence="2" id="KW-0808">Transferase</keyword>
<keyword evidence="3" id="KW-1185">Reference proteome</keyword>
<accession>A0A7Z8ZCY1</accession>
<dbReference type="InterPro" id="IPR016181">
    <property type="entry name" value="Acyl_CoA_acyltransferase"/>
</dbReference>
<feature type="domain" description="N-acetyltransferase" evidence="1">
    <location>
        <begin position="135"/>
        <end position="277"/>
    </location>
</feature>
<evidence type="ECO:0000313" key="3">
    <source>
        <dbReference type="Proteomes" id="UP000267630"/>
    </source>
</evidence>
<evidence type="ECO:0000313" key="2">
    <source>
        <dbReference type="EMBL" id="VED53082.1"/>
    </source>
</evidence>
<dbReference type="InterPro" id="IPR051908">
    <property type="entry name" value="Ribosomal_N-acetyltransferase"/>
</dbReference>
<dbReference type="PROSITE" id="PS51186">
    <property type="entry name" value="GNAT"/>
    <property type="match status" value="1"/>
</dbReference>
<dbReference type="InterPro" id="IPR000182">
    <property type="entry name" value="GNAT_dom"/>
</dbReference>
<dbReference type="SUPFAM" id="SSF55729">
    <property type="entry name" value="Acyl-CoA N-acyltransferases (Nat)"/>
    <property type="match status" value="1"/>
</dbReference>
<name>A0A7Z8ZCY1_RAOTE</name>
<dbReference type="AlphaFoldDB" id="A0A7Z8ZCY1"/>
<dbReference type="PANTHER" id="PTHR43441:SF2">
    <property type="entry name" value="FAMILY ACETYLTRANSFERASE, PUTATIVE (AFU_ORTHOLOGUE AFUA_7G00850)-RELATED"/>
    <property type="match status" value="1"/>
</dbReference>